<evidence type="ECO:0008006" key="2">
    <source>
        <dbReference type="Google" id="ProtNLM"/>
    </source>
</evidence>
<evidence type="ECO:0000313" key="1">
    <source>
        <dbReference type="EMBL" id="CAB4158960.1"/>
    </source>
</evidence>
<proteinExistence type="predicted"/>
<sequence>MATHIGASSPQANKQFSKALSAMAVRQPTPLRSLSGPMPSHDDAMRKLRQQSTNDMPIVQVTELSKGPGTNVQLDCAHVVKLRAVMGDRNAEGLGASLRYSSMEINIDMATLPISAGGKMSQQRTPHSLRMNATNQLKGGLPRFRWQRCLTHLAGARGEQDGTDWILPLSTDPEFGEMMVNPVVAPAFNRHFVVSGSDIIQGGQQLGSVVTTDRMLLSHIDALAAIWDEMPVKMSPIIIPGDDAGGEDLIKGVLYVDPLVWDSLLTDTTANNNFRQWQANAMQRASYGSLAKHPLFAGGPLFWNGILVRKMHFGIRFGASSVQRHIPQANRLTAVETNVTVAAGLSTTHVVARSIFMGAQALAVASGGNQTSEETYSLLENRTNFGRNLELAGEVIGAEEKMRFSLPNSAGDLEPTDIGVLVLDSVVRRRLVA</sequence>
<organism evidence="1">
    <name type="scientific">uncultured Caudovirales phage</name>
    <dbReference type="NCBI Taxonomy" id="2100421"/>
    <lineage>
        <taxon>Viruses</taxon>
        <taxon>Duplodnaviria</taxon>
        <taxon>Heunggongvirae</taxon>
        <taxon>Uroviricota</taxon>
        <taxon>Caudoviricetes</taxon>
        <taxon>Peduoviridae</taxon>
        <taxon>Maltschvirus</taxon>
        <taxon>Maltschvirus maltsch</taxon>
    </lineage>
</organism>
<dbReference type="Pfam" id="PF13252">
    <property type="entry name" value="Phage_capsid_3"/>
    <property type="match status" value="1"/>
</dbReference>
<accession>A0A6J5NGS1</accession>
<name>A0A6J5NGS1_9CAUD</name>
<dbReference type="EMBL" id="LR796673">
    <property type="protein sequence ID" value="CAB4158960.1"/>
    <property type="molecule type" value="Genomic_DNA"/>
</dbReference>
<protein>
    <recommendedName>
        <fullName evidence="2">Major capsid protein</fullName>
    </recommendedName>
</protein>
<dbReference type="InterPro" id="IPR025267">
    <property type="entry name" value="ORF017-like"/>
</dbReference>
<reference evidence="1" key="1">
    <citation type="submission" date="2020-04" db="EMBL/GenBank/DDBJ databases">
        <authorList>
            <person name="Chiriac C."/>
            <person name="Salcher M."/>
            <person name="Ghai R."/>
            <person name="Kavagutti S V."/>
        </authorList>
    </citation>
    <scope>NUCLEOTIDE SEQUENCE</scope>
</reference>
<gene>
    <name evidence="1" type="ORF">UFOVP703_45</name>
</gene>